<reference evidence="11" key="2">
    <citation type="submission" date="2023-06" db="EMBL/GenBank/DDBJ databases">
        <authorList>
            <person name="Kobayashi Y."/>
            <person name="Kayamori A."/>
            <person name="Aoki K."/>
            <person name="Shiwa Y."/>
            <person name="Fujita N."/>
            <person name="Sugita T."/>
            <person name="Iwasaki W."/>
            <person name="Tanaka N."/>
            <person name="Takashima M."/>
        </authorList>
    </citation>
    <scope>NUCLEOTIDE SEQUENCE</scope>
    <source>
        <strain evidence="11">HIS016</strain>
    </source>
</reference>
<feature type="region of interest" description="Disordered" evidence="9">
    <location>
        <begin position="143"/>
        <end position="212"/>
    </location>
</feature>
<comment type="subcellular location">
    <subcellularLocation>
        <location evidence="3">Cytoplasm</location>
    </subcellularLocation>
    <subcellularLocation>
        <location evidence="2">Nucleus</location>
    </subcellularLocation>
</comment>
<reference evidence="11" key="1">
    <citation type="journal article" date="2023" name="BMC Genomics">
        <title>Chromosome-level genome assemblies of Cutaneotrichosporon spp. (Trichosporonales, Basidiomycota) reveal imbalanced evolution between nucleotide sequences and chromosome synteny.</title>
        <authorList>
            <person name="Kobayashi Y."/>
            <person name="Kayamori A."/>
            <person name="Aoki K."/>
            <person name="Shiwa Y."/>
            <person name="Matsutani M."/>
            <person name="Fujita N."/>
            <person name="Sugita T."/>
            <person name="Iwasaki W."/>
            <person name="Tanaka N."/>
            <person name="Takashima M."/>
        </authorList>
    </citation>
    <scope>NUCLEOTIDE SEQUENCE</scope>
    <source>
        <strain evidence="11">HIS016</strain>
    </source>
</reference>
<evidence type="ECO:0000313" key="11">
    <source>
        <dbReference type="EMBL" id="GMK56298.1"/>
    </source>
</evidence>
<sequence length="744" mass="82966">MGAQQPAKPASLGMRQGKVERTDAIPSSLMQWAPDGSSHLHGADGTLGHIKSAAYRNVQTTLQGDTYHAANARIHQGNPEVHHQRFGNTDSELTPKPGRRRPYESPDPMALNAGDYVYNGDTVVTPTRPAGTKKVKALSTVSTLKVNQAPKKEMVTAHDRRSLSPPPPPPNHDKATPRRERWQLSPQEAPSKKARTAKASAPEPSRSRSGKAIIKVKAKSTSSKTVVAFPTPNPIDLLSSQETLDGDTFFDSIQAEEDKKWDELKYSALNPTAGPSRTDSSADEDQLWQLEERDMEEYKRMMRLRKKQSQKRSHADIFFENAPQMAEEARRRRSLEARSLALAETAQFAPKERQLGEDELYCAHFKNHRNLCRHCSEPLPVSPSAELRTLQLRYASIKSLSFRQKVSLCTMHRAETSIIPLGMRDGFPKDIHFEAVDQRLEAGWIAARLKKVAVNPKLSKFFRRAKKQINQMGLVAWRDVAHQSNDTVLSHAQPGYYGDLGRAIMVRHFQNLILWRHLKIGADAAPLPETDFIVTVLVPEAAVLLTMEDQGWDAALPPKGEEWDEARVLAMGVCQRAGPYGYWKFRGDGEKGRLVLERIDRAASKKRQRLEAARQELSAEIDRKIQAEKELMAGDAILIASSDTEQPDESDWGDEVWEDPHAVAQAAAAADRRAAMQRQDPNATALEKRQPLSPGSLRKTESTPRPVGSGKLLRKASQTSETSSKGYDEGWDDEVVVNMDLAEV</sequence>
<keyword evidence="6" id="KW-0963">Cytoplasm</keyword>
<feature type="compositionally biased region" description="Basic and acidic residues" evidence="9">
    <location>
        <begin position="150"/>
        <end position="162"/>
    </location>
</feature>
<feature type="region of interest" description="Disordered" evidence="9">
    <location>
        <begin position="671"/>
        <end position="734"/>
    </location>
</feature>
<evidence type="ECO:0000256" key="2">
    <source>
        <dbReference type="ARBA" id="ARBA00004123"/>
    </source>
</evidence>
<feature type="domain" description="Restriction of telomere capping protein 4 C-terminal" evidence="10">
    <location>
        <begin position="459"/>
        <end position="566"/>
    </location>
</feature>
<evidence type="ECO:0000256" key="8">
    <source>
        <dbReference type="SAM" id="Coils"/>
    </source>
</evidence>
<keyword evidence="8" id="KW-0175">Coiled coil</keyword>
<keyword evidence="12" id="KW-1185">Reference proteome</keyword>
<comment type="caution">
    <text evidence="11">The sequence shown here is derived from an EMBL/GenBank/DDBJ whole genome shotgun (WGS) entry which is preliminary data.</text>
</comment>
<dbReference type="EMBL" id="BTCM01000003">
    <property type="protein sequence ID" value="GMK56298.1"/>
    <property type="molecule type" value="Genomic_DNA"/>
</dbReference>
<dbReference type="AlphaFoldDB" id="A0AAD3TTH0"/>
<evidence type="ECO:0000256" key="7">
    <source>
        <dbReference type="ARBA" id="ARBA00023242"/>
    </source>
</evidence>
<evidence type="ECO:0000313" key="12">
    <source>
        <dbReference type="Proteomes" id="UP001222932"/>
    </source>
</evidence>
<dbReference type="PANTHER" id="PTHR41391">
    <property type="entry name" value="RESTRICTION OF TELOMERE CAPPING PROTEIN 4"/>
    <property type="match status" value="1"/>
</dbReference>
<dbReference type="GO" id="GO:0005634">
    <property type="term" value="C:nucleus"/>
    <property type="evidence" value="ECO:0007669"/>
    <property type="project" value="UniProtKB-SubCell"/>
</dbReference>
<feature type="compositionally biased region" description="Polar residues" evidence="9">
    <location>
        <begin position="716"/>
        <end position="725"/>
    </location>
</feature>
<evidence type="ECO:0000256" key="5">
    <source>
        <dbReference type="ARBA" id="ARBA00015162"/>
    </source>
</evidence>
<evidence type="ECO:0000256" key="6">
    <source>
        <dbReference type="ARBA" id="ARBA00022490"/>
    </source>
</evidence>
<organism evidence="11 12">
    <name type="scientific">Cutaneotrichosporon spelunceum</name>
    <dbReference type="NCBI Taxonomy" id="1672016"/>
    <lineage>
        <taxon>Eukaryota</taxon>
        <taxon>Fungi</taxon>
        <taxon>Dikarya</taxon>
        <taxon>Basidiomycota</taxon>
        <taxon>Agaricomycotina</taxon>
        <taxon>Tremellomycetes</taxon>
        <taxon>Trichosporonales</taxon>
        <taxon>Trichosporonaceae</taxon>
        <taxon>Cutaneotrichosporon</taxon>
    </lineage>
</organism>
<protein>
    <recommendedName>
        <fullName evidence="5">Restriction of telomere capping protein 4</fullName>
    </recommendedName>
</protein>
<feature type="compositionally biased region" description="Basic and acidic residues" evidence="9">
    <location>
        <begin position="171"/>
        <end position="182"/>
    </location>
</feature>
<dbReference type="GO" id="GO:0005737">
    <property type="term" value="C:cytoplasm"/>
    <property type="evidence" value="ECO:0007669"/>
    <property type="project" value="UniProtKB-SubCell"/>
</dbReference>
<dbReference type="PANTHER" id="PTHR41391:SF1">
    <property type="entry name" value="RESTRICTION OF TELOMERE CAPPING PROTEIN 4"/>
    <property type="match status" value="1"/>
</dbReference>
<dbReference type="Pfam" id="PF14474">
    <property type="entry name" value="RTC4"/>
    <property type="match status" value="1"/>
</dbReference>
<feature type="coiled-coil region" evidence="8">
    <location>
        <begin position="596"/>
        <end position="630"/>
    </location>
</feature>
<comment type="similarity">
    <text evidence="4">Belongs to the RTC4 family.</text>
</comment>
<evidence type="ECO:0000256" key="1">
    <source>
        <dbReference type="ARBA" id="ARBA00002738"/>
    </source>
</evidence>
<evidence type="ECO:0000256" key="9">
    <source>
        <dbReference type="SAM" id="MobiDB-lite"/>
    </source>
</evidence>
<evidence type="ECO:0000259" key="10">
    <source>
        <dbReference type="Pfam" id="PF14474"/>
    </source>
</evidence>
<dbReference type="Proteomes" id="UP001222932">
    <property type="component" value="Unassembled WGS sequence"/>
</dbReference>
<evidence type="ECO:0000256" key="3">
    <source>
        <dbReference type="ARBA" id="ARBA00004496"/>
    </source>
</evidence>
<evidence type="ECO:0000256" key="4">
    <source>
        <dbReference type="ARBA" id="ARBA00009461"/>
    </source>
</evidence>
<accession>A0AAD3TTH0</accession>
<dbReference type="InterPro" id="IPR039024">
    <property type="entry name" value="RTC4"/>
</dbReference>
<keyword evidence="7" id="KW-0539">Nucleus</keyword>
<comment type="function">
    <text evidence="1">May be involved in a process influencing telomere capping.</text>
</comment>
<feature type="region of interest" description="Disordered" evidence="9">
    <location>
        <begin position="77"/>
        <end position="110"/>
    </location>
</feature>
<name>A0AAD3TTH0_9TREE</name>
<proteinExistence type="inferred from homology"/>
<dbReference type="InterPro" id="IPR028094">
    <property type="entry name" value="RTC4_C"/>
</dbReference>
<gene>
    <name evidence="11" type="ORF">CspeluHIS016_0301380</name>
</gene>